<keyword evidence="1" id="KW-0812">Transmembrane</keyword>
<dbReference type="Proteomes" id="UP000886523">
    <property type="component" value="Unassembled WGS sequence"/>
</dbReference>
<sequence>MPFFFLYNPIGLWWWWWWWSSLLYTTSGSLQVAIRHLGQSLYMVYMVKYSLVLPPFSLCNPWACSVSAPAASFDGLFGVPLLTWCHSPGPIGL</sequence>
<name>A0A9P6B7P6_9AGAM</name>
<evidence type="ECO:0000313" key="3">
    <source>
        <dbReference type="Proteomes" id="UP000886523"/>
    </source>
</evidence>
<evidence type="ECO:0000256" key="1">
    <source>
        <dbReference type="SAM" id="Phobius"/>
    </source>
</evidence>
<keyword evidence="1" id="KW-0472">Membrane</keyword>
<comment type="caution">
    <text evidence="2">The sequence shown here is derived from an EMBL/GenBank/DDBJ whole genome shotgun (WGS) entry which is preliminary data.</text>
</comment>
<keyword evidence="1" id="KW-1133">Transmembrane helix</keyword>
<proteinExistence type="predicted"/>
<dbReference type="AlphaFoldDB" id="A0A9P6B7P6"/>
<reference evidence="2" key="1">
    <citation type="journal article" date="2020" name="Nat. Commun.">
        <title>Large-scale genome sequencing of mycorrhizal fungi provides insights into the early evolution of symbiotic traits.</title>
        <authorList>
            <person name="Miyauchi S."/>
            <person name="Kiss E."/>
            <person name="Kuo A."/>
            <person name="Drula E."/>
            <person name="Kohler A."/>
            <person name="Sanchez-Garcia M."/>
            <person name="Morin E."/>
            <person name="Andreopoulos B."/>
            <person name="Barry K.W."/>
            <person name="Bonito G."/>
            <person name="Buee M."/>
            <person name="Carver A."/>
            <person name="Chen C."/>
            <person name="Cichocki N."/>
            <person name="Clum A."/>
            <person name="Culley D."/>
            <person name="Crous P.W."/>
            <person name="Fauchery L."/>
            <person name="Girlanda M."/>
            <person name="Hayes R.D."/>
            <person name="Keri Z."/>
            <person name="LaButti K."/>
            <person name="Lipzen A."/>
            <person name="Lombard V."/>
            <person name="Magnuson J."/>
            <person name="Maillard F."/>
            <person name="Murat C."/>
            <person name="Nolan M."/>
            <person name="Ohm R.A."/>
            <person name="Pangilinan J."/>
            <person name="Pereira M.F."/>
            <person name="Perotto S."/>
            <person name="Peter M."/>
            <person name="Pfister S."/>
            <person name="Riley R."/>
            <person name="Sitrit Y."/>
            <person name="Stielow J.B."/>
            <person name="Szollosi G."/>
            <person name="Zifcakova L."/>
            <person name="Stursova M."/>
            <person name="Spatafora J.W."/>
            <person name="Tedersoo L."/>
            <person name="Vaario L.M."/>
            <person name="Yamada A."/>
            <person name="Yan M."/>
            <person name="Wang P."/>
            <person name="Xu J."/>
            <person name="Bruns T."/>
            <person name="Baldrian P."/>
            <person name="Vilgalys R."/>
            <person name="Dunand C."/>
            <person name="Henrissat B."/>
            <person name="Grigoriev I.V."/>
            <person name="Hibbett D."/>
            <person name="Nagy L.G."/>
            <person name="Martin F.M."/>
        </authorList>
    </citation>
    <scope>NUCLEOTIDE SEQUENCE</scope>
    <source>
        <strain evidence="2">UP504</strain>
    </source>
</reference>
<organism evidence="2 3">
    <name type="scientific">Hydnum rufescens UP504</name>
    <dbReference type="NCBI Taxonomy" id="1448309"/>
    <lineage>
        <taxon>Eukaryota</taxon>
        <taxon>Fungi</taxon>
        <taxon>Dikarya</taxon>
        <taxon>Basidiomycota</taxon>
        <taxon>Agaricomycotina</taxon>
        <taxon>Agaricomycetes</taxon>
        <taxon>Cantharellales</taxon>
        <taxon>Hydnaceae</taxon>
        <taxon>Hydnum</taxon>
    </lineage>
</organism>
<protein>
    <submittedName>
        <fullName evidence="2">Uncharacterized protein</fullName>
    </submittedName>
</protein>
<gene>
    <name evidence="2" type="ORF">BS47DRAFT_123766</name>
</gene>
<evidence type="ECO:0000313" key="2">
    <source>
        <dbReference type="EMBL" id="KAF9519059.1"/>
    </source>
</evidence>
<accession>A0A9P6B7P6</accession>
<keyword evidence="3" id="KW-1185">Reference proteome</keyword>
<dbReference type="EMBL" id="MU128920">
    <property type="protein sequence ID" value="KAF9519059.1"/>
    <property type="molecule type" value="Genomic_DNA"/>
</dbReference>
<feature type="transmembrane region" description="Helical" evidence="1">
    <location>
        <begin position="12"/>
        <end position="34"/>
    </location>
</feature>